<gene>
    <name evidence="1" type="ORF">EZJ43_07800</name>
</gene>
<dbReference type="AlphaFoldDB" id="A0A4V3A070"/>
<name>A0A4V3A070_9SPHI</name>
<evidence type="ECO:0000313" key="2">
    <source>
        <dbReference type="Proteomes" id="UP000295668"/>
    </source>
</evidence>
<comment type="caution">
    <text evidence="1">The sequence shown here is derived from an EMBL/GenBank/DDBJ whole genome shotgun (WGS) entry which is preliminary data.</text>
</comment>
<dbReference type="OrthoDB" id="760084at2"/>
<reference evidence="1 2" key="1">
    <citation type="submission" date="2019-02" db="EMBL/GenBank/DDBJ databases">
        <title>Pedobacter sp. nov., a novel speices isolated from soil of pinguins habitat in Antarcitica.</title>
        <authorList>
            <person name="He R.-H."/>
        </authorList>
    </citation>
    <scope>NUCLEOTIDE SEQUENCE [LARGE SCALE GENOMIC DNA]</scope>
    <source>
        <strain evidence="1 2">E01020</strain>
    </source>
</reference>
<dbReference type="EMBL" id="SJCY01000004">
    <property type="protein sequence ID" value="TDG36413.1"/>
    <property type="molecule type" value="Genomic_DNA"/>
</dbReference>
<protein>
    <submittedName>
        <fullName evidence="1">Uncharacterized protein</fullName>
    </submittedName>
</protein>
<organism evidence="1 2">
    <name type="scientific">Pedobacter changchengzhani</name>
    <dbReference type="NCBI Taxonomy" id="2529274"/>
    <lineage>
        <taxon>Bacteria</taxon>
        <taxon>Pseudomonadati</taxon>
        <taxon>Bacteroidota</taxon>
        <taxon>Sphingobacteriia</taxon>
        <taxon>Sphingobacteriales</taxon>
        <taxon>Sphingobacteriaceae</taxon>
        <taxon>Pedobacter</taxon>
    </lineage>
</organism>
<evidence type="ECO:0000313" key="1">
    <source>
        <dbReference type="EMBL" id="TDG36413.1"/>
    </source>
</evidence>
<keyword evidence="2" id="KW-1185">Reference proteome</keyword>
<proteinExistence type="predicted"/>
<accession>A0A4V3A070</accession>
<dbReference type="RefSeq" id="WP_133262142.1">
    <property type="nucleotide sequence ID" value="NZ_SJCY01000004.1"/>
</dbReference>
<sequence>MNTPTDNSKKFTKKHLLFFVVLIAVLSAYGYYELVLKAKINGSTLIDNPTAQAIDVTIDGTNYNIPANTFIKVNLELGQHKITCEAHNIVDEDLNIDPVIYGVINPTKSKYVTYMIIYTEKDLRDKFKPYEIEGREIYSFLDPPKVSTALFIPDLTNGKGNIDDKEPSTESYSRINQDYSFLYKVFRLKDFFEFYDKNNK</sequence>
<dbReference type="Proteomes" id="UP000295668">
    <property type="component" value="Unassembled WGS sequence"/>
</dbReference>